<dbReference type="AlphaFoldDB" id="A0AAE0B694"/>
<evidence type="ECO:0000313" key="2">
    <source>
        <dbReference type="Proteomes" id="UP001281410"/>
    </source>
</evidence>
<dbReference type="Proteomes" id="UP001281410">
    <property type="component" value="Unassembled WGS sequence"/>
</dbReference>
<sequence length="132" mass="14891">MLGDLYMSPWMSSQAAMFLSRSLGDMLGDLCISPWMSPQAALFLSRTKGNILGDLGMSPGTKKLGLHNFLRKECRSNEFLVELDDEASSLLVNEDDDFEPFFETQEQQRENANGLRDAIAADMWRDVEHLVN</sequence>
<organism evidence="1 2">
    <name type="scientific">Dipteronia sinensis</name>
    <dbReference type="NCBI Taxonomy" id="43782"/>
    <lineage>
        <taxon>Eukaryota</taxon>
        <taxon>Viridiplantae</taxon>
        <taxon>Streptophyta</taxon>
        <taxon>Embryophyta</taxon>
        <taxon>Tracheophyta</taxon>
        <taxon>Spermatophyta</taxon>
        <taxon>Magnoliopsida</taxon>
        <taxon>eudicotyledons</taxon>
        <taxon>Gunneridae</taxon>
        <taxon>Pentapetalae</taxon>
        <taxon>rosids</taxon>
        <taxon>malvids</taxon>
        <taxon>Sapindales</taxon>
        <taxon>Sapindaceae</taxon>
        <taxon>Hippocastanoideae</taxon>
        <taxon>Acereae</taxon>
        <taxon>Dipteronia</taxon>
    </lineage>
</organism>
<comment type="caution">
    <text evidence="1">The sequence shown here is derived from an EMBL/GenBank/DDBJ whole genome shotgun (WGS) entry which is preliminary data.</text>
</comment>
<accession>A0AAE0B694</accession>
<proteinExistence type="predicted"/>
<name>A0AAE0B694_9ROSI</name>
<keyword evidence="2" id="KW-1185">Reference proteome</keyword>
<reference evidence="1" key="1">
    <citation type="journal article" date="2023" name="Plant J.">
        <title>Genome sequences and population genomics provide insights into the demographic history, inbreeding, and mutation load of two 'living fossil' tree species of Dipteronia.</title>
        <authorList>
            <person name="Feng Y."/>
            <person name="Comes H.P."/>
            <person name="Chen J."/>
            <person name="Zhu S."/>
            <person name="Lu R."/>
            <person name="Zhang X."/>
            <person name="Li P."/>
            <person name="Qiu J."/>
            <person name="Olsen K.M."/>
            <person name="Qiu Y."/>
        </authorList>
    </citation>
    <scope>NUCLEOTIDE SEQUENCE</scope>
    <source>
        <strain evidence="1">NBL</strain>
    </source>
</reference>
<dbReference type="EMBL" id="JANJYJ010000001">
    <property type="protein sequence ID" value="KAK3230024.1"/>
    <property type="molecule type" value="Genomic_DNA"/>
</dbReference>
<gene>
    <name evidence="1" type="ORF">Dsin_001905</name>
</gene>
<protein>
    <submittedName>
        <fullName evidence="1">Uncharacterized protein</fullName>
    </submittedName>
</protein>
<evidence type="ECO:0000313" key="1">
    <source>
        <dbReference type="EMBL" id="KAK3230024.1"/>
    </source>
</evidence>